<dbReference type="SUPFAM" id="SSF53955">
    <property type="entry name" value="Lysozyme-like"/>
    <property type="match status" value="1"/>
</dbReference>
<dbReference type="PANTHER" id="PTHR37423:SF2">
    <property type="entry name" value="MEMBRANE-BOUND LYTIC MUREIN TRANSGLYCOSYLASE C"/>
    <property type="match status" value="1"/>
</dbReference>
<dbReference type="AlphaFoldDB" id="A0A0F9WRE1"/>
<comment type="caution">
    <text evidence="2">The sequence shown here is derived from an EMBL/GenBank/DDBJ whole genome shotgun (WGS) entry which is preliminary data.</text>
</comment>
<dbReference type="Pfam" id="PF01464">
    <property type="entry name" value="SLT"/>
    <property type="match status" value="1"/>
</dbReference>
<organism evidence="2">
    <name type="scientific">marine sediment metagenome</name>
    <dbReference type="NCBI Taxonomy" id="412755"/>
    <lineage>
        <taxon>unclassified sequences</taxon>
        <taxon>metagenomes</taxon>
        <taxon>ecological metagenomes</taxon>
    </lineage>
</organism>
<dbReference type="InterPro" id="IPR023346">
    <property type="entry name" value="Lysozyme-like_dom_sf"/>
</dbReference>
<evidence type="ECO:0000259" key="1">
    <source>
        <dbReference type="Pfam" id="PF01464"/>
    </source>
</evidence>
<name>A0A0F9WRE1_9ZZZZ</name>
<feature type="domain" description="Transglycosylase SLT" evidence="1">
    <location>
        <begin position="86"/>
        <end position="196"/>
    </location>
</feature>
<dbReference type="Gene3D" id="1.10.530.10">
    <property type="match status" value="1"/>
</dbReference>
<proteinExistence type="predicted"/>
<dbReference type="EMBL" id="LAZR01000125">
    <property type="protein sequence ID" value="KKN88786.1"/>
    <property type="molecule type" value="Genomic_DNA"/>
</dbReference>
<sequence length="223" mass="24789">MERSHMQRLMILTGIFMLVLMGVVSPGDINEQPVVPQHVIDQIETRARHQKYIAKRDAEMWNLFVDAIAAETGIKDRELAEIVAQAIEDASSEFDLSPWLIASLIRVESAGNPNAVSLVGAIGLTQIMPRTGAEIAARLEIANYTSASLNDPATNVRMGCAYLRELLDRFGNEHAALAAYNWGPAHIAKRIERREALPVQYPAKILKRIPEQPAWVEKNLARS</sequence>
<reference evidence="2" key="1">
    <citation type="journal article" date="2015" name="Nature">
        <title>Complex archaea that bridge the gap between prokaryotes and eukaryotes.</title>
        <authorList>
            <person name="Spang A."/>
            <person name="Saw J.H."/>
            <person name="Jorgensen S.L."/>
            <person name="Zaremba-Niedzwiedzka K."/>
            <person name="Martijn J."/>
            <person name="Lind A.E."/>
            <person name="van Eijk R."/>
            <person name="Schleper C."/>
            <person name="Guy L."/>
            <person name="Ettema T.J."/>
        </authorList>
    </citation>
    <scope>NUCLEOTIDE SEQUENCE</scope>
</reference>
<evidence type="ECO:0000313" key="2">
    <source>
        <dbReference type="EMBL" id="KKN88786.1"/>
    </source>
</evidence>
<protein>
    <recommendedName>
        <fullName evidence="1">Transglycosylase SLT domain-containing protein</fullName>
    </recommendedName>
</protein>
<dbReference type="PANTHER" id="PTHR37423">
    <property type="entry name" value="SOLUBLE LYTIC MUREIN TRANSGLYCOSYLASE-RELATED"/>
    <property type="match status" value="1"/>
</dbReference>
<dbReference type="InterPro" id="IPR008258">
    <property type="entry name" value="Transglycosylase_SLT_dom_1"/>
</dbReference>
<gene>
    <name evidence="2" type="ORF">LCGC14_0243930</name>
</gene>
<accession>A0A0F9WRE1</accession>
<dbReference type="CDD" id="cd16896">
    <property type="entry name" value="LT_Slt70-like"/>
    <property type="match status" value="1"/>
</dbReference>